<evidence type="ECO:0000256" key="6">
    <source>
        <dbReference type="ARBA" id="ARBA00023288"/>
    </source>
</evidence>
<sequence>MRGRAKRPPHERYGIPPPTLSSSSSNEDAELANKPRRKAPPCPPLPLMEGGQTGMKMRLSEEVLGTLKNGGDYEEDDDWRYLLPDGWSCPINNLACVVSADEDCSLMCPFSRQGRKTNSAALVAANKAIPMAELFRRQITTHADIYPTFTQPHILQSSPTAQKMNPIQVYYFEVTVFSGLCSVGLVPAKSVVAPEYAHLIGNQSAASAPHPFPVILNQMPGQTPNSIGLNADGTISHSAATVCATNNAPLSGSAARSAEPFTDPLKPNDTIGCALEIGSPARVFFTKNGQLINTRLGGIVLGLPPNEKIFPAIGLHTLPSHLSSDDGTHILANFKETKSNPFQWTHPNFHILTSTTTAAATKSFSPSLELFRNNDDELLPSSAMDLPSMSNLKTSPRPPPQRKRPPPKVIEDTTSAIALQSQPKLYPNFEDDVPEVTLQEQFPPQNFISKQSHAADPINTTFATSNSTSSYPATTTSSSSSSYPALNNNENKSTPITSNKTNAQEITPENINDAIEIASQLRAACSHIDVDPGYLGNLVDLCEARHKEVLNLLNSETIQHDIDLTSLIGLNETLLNVLQLAKKHQETFEDNSFPPPVKLPPTHHHHHHHHHLVEIEDDLPKEPQKEPCSKTSSCTALTLRAPKYGKEVKTHVEKKDVFSLICMLRGHNDKRFQAAWALMRFAKQEATTTEGVEGNTTTLRDEIKSSGGMHSLLTLFKTSGKNTDLKLVTALAVAYLLPSFTDPIGLSASVGLKVTECLRYLIKSRIKENGDICRQEIRETAALALTHLWINALQPKFTTMTDAANNTNNTTTTTNHTTINKTYKHRQSSVTFSNYSSFGISHGNRGRRLEQRQDMQEIQELLETTVSLIVTIAESEIEDGNAHCTNSNNNNGQNNNLDRRGSNDGKLKADTTTTTTTTDGSCQESDQGLVYNAAVTVESMCAVECARPVAVREGLLKVLVRWLSSGNVELVRPAANALRDLTSPQDEYMAGWIHSQIVNEDALPAIIELSASTQSDVRLAVAQILSSLSVAPHTRAAIVEAKGLSYLVQLLVDTNLVDSEASHCEWDEPLALAAGNALLQLAAGAMAHASGWGKSSMSDSVAPDKRDNVINDIVQGGAIEPLVAMAQTEERGKLRLMSVEALKVISEDVRPGRFTREKLCDAGAGTAFGKVLKHDISSLYGLFQSAQSALTSHASSSKSAPGDEDFSDEDALQELYHALHALANILEPITEEAMLTSTLAAEYGYCERDSRDSLVNVCLQTAENGGVESLLWLTSLPTSKSQLRHLGNRNHIDPNELLMDSCRSLASLCPLLISDKAASRGFAKWAGDVLLALTGVLKRKVNPDDEEEYELVRELQLEALRGLCSLAEYEPLKIRIIDESLPQLLRLKNSRDDIAELAHSANQVCIALGFTEDEFDIQLAGNDPKPMADWFSFERSMLLQAMARDEIRTALSRTWTDPLREVAHLLFTDTGHPSSPEVEQRAEHSNSSDDSRDNEDDVLLRRLFKNLGDDSDSAGFRNTVIEQYANIYEEASKPSKLARLTSDSYFTTSFSKLEAAPRRSLSNPDQRFQMETSHDSRNQKSTVPAGVQVAFPHFVSYSNERTGSQDMAMSNLGVEVIDQQVASTNASGISNDSENMGLLSQYPYPINGTLIEKEWILSYRRELLLAQAGYAKPSATNSVMLPSRVKRLLDFYIPSKLFQNECLPLCDLQPESSFNFRALAMPERRYFSFRREGQVLMRVCEKHAGAINSEDVHWVLGFTNSTFAGEFAETLVQALYRCPIIQAMSFSRNNRQKMPGTILSADEEEDDGSVLLANLAGSLPPWVTHLTFDNILSKRALDSIVAILKSMGELSAGCGGTHGIDHDRDLSSTLSAKRRYSQPPPAGHTQGTFHGLAIRNHSHLSGETFKPFFNLLGFGSSPDSLQYTPLITLKILDLSGNRLGDEIVATVLQIAHRKESRCSLEQLDLSKNDIGTGDQVVKVLKNYVTKYRKRSSSWCSPLHTLNLSLNDLGIGNAALEIIAMLKNDALCLKSLDVSANGLTDGDGFLNVISSIGNNKRLVELNLSKNMFSTFFIDGLLNVISAGGSGTSQGLSFLHLNGNIPPLTKTQEESLSHILHTARKEQLKVHFQESKKPATVDEKEKISLGAAPTIEEESEYDNSSSNLFSGEKIAKTNDNDDALYPSFSQDSNNMGIGVELRPFGPHRSNSDGRLLTQHRRSALDNAIAPVDYSTEIALRKEKNRTPSKGNMITVLFSAPLVWRDQNNSYQPIEMLDFELERELLWQCFKEASMDIELSFDNATTDRLQATMTKCCGCLHFSGHGHPNYLTFEDFSGGLHWLGVDNLKNLISSGVKGGGAPFKFVFVSACHSGLAGRTFVSAGVPHVVCCHQESELMDSAALAFTRAFYLALAVGRTVKDSFEIGKQAVNVSPTVPNSEEEMKKFVLLPEDGNHDVPVFDAEPVCEWPRKSGAVGFSRRNLYQRSSGDGASLQDLSLPTPPQGFLGREIDMYHVLNAVLTKRFVSLVGPTGIGRGSLASALCHYISDRKSTMITIETIYYVRARQKRGNDGMASVINPFYKQLVAAGKAKNLPKGADMDDVFQSIFKALSKVKALVVFDRVEVLDGTEEAQEFPLFLSTLFRETRNVRVLMTACKPLGLSTLGGVGEHTLRLGPLNLKSTVRLFAILCPQVHTGEERRRLLELLVTDDTQARLCHDDEGITKRTRKILMFMGNGVPSRTFNAAYQTSKKEYEDFLNNVN</sequence>
<dbReference type="InterPro" id="IPR027417">
    <property type="entry name" value="P-loop_NTPase"/>
</dbReference>
<dbReference type="Pfam" id="PF12770">
    <property type="entry name" value="CHAT"/>
    <property type="match status" value="1"/>
</dbReference>
<dbReference type="InterPro" id="IPR045156">
    <property type="entry name" value="Vac8"/>
</dbReference>
<accession>A0A6V2IIU7</accession>
<evidence type="ECO:0000256" key="5">
    <source>
        <dbReference type="ARBA" id="ARBA00023136"/>
    </source>
</evidence>
<dbReference type="SUPFAM" id="SSF52540">
    <property type="entry name" value="P-loop containing nucleoside triphosphate hydrolases"/>
    <property type="match status" value="1"/>
</dbReference>
<dbReference type="InterPro" id="IPR044736">
    <property type="entry name" value="Gid1/RanBPM/SPLA_SPRY"/>
</dbReference>
<evidence type="ECO:0000256" key="2">
    <source>
        <dbReference type="ARBA" id="ARBA00005462"/>
    </source>
</evidence>
<feature type="region of interest" description="Disordered" evidence="9">
    <location>
        <begin position="459"/>
        <end position="500"/>
    </location>
</feature>
<feature type="compositionally biased region" description="Polar residues" evidence="9">
    <location>
        <begin position="485"/>
        <end position="500"/>
    </location>
</feature>
<dbReference type="SUPFAM" id="SSF52047">
    <property type="entry name" value="RNI-like"/>
    <property type="match status" value="1"/>
</dbReference>
<name>A0A6V2IIU7_9STRA</name>
<evidence type="ECO:0000256" key="1">
    <source>
        <dbReference type="ARBA" id="ARBA00004592"/>
    </source>
</evidence>
<keyword evidence="3" id="KW-0926">Vacuole</keyword>
<proteinExistence type="inferred from homology"/>
<dbReference type="GO" id="GO:0005774">
    <property type="term" value="C:vacuolar membrane"/>
    <property type="evidence" value="ECO:0007669"/>
    <property type="project" value="UniProtKB-SubCell"/>
</dbReference>
<feature type="repeat" description="ARM" evidence="8">
    <location>
        <begin position="954"/>
        <end position="982"/>
    </location>
</feature>
<comment type="subcellular location">
    <subcellularLocation>
        <location evidence="1">Vacuole membrane</location>
        <topology evidence="1">Lipid-anchor</topology>
    </subcellularLocation>
</comment>
<feature type="domain" description="CHAT" evidence="10">
    <location>
        <begin position="2260"/>
        <end position="2413"/>
    </location>
</feature>
<evidence type="ECO:0000259" key="10">
    <source>
        <dbReference type="Pfam" id="PF12770"/>
    </source>
</evidence>
<dbReference type="PANTHER" id="PTHR47249:SF1">
    <property type="entry name" value="VACUOLAR PROTEIN 8"/>
    <property type="match status" value="1"/>
</dbReference>
<dbReference type="SMART" id="SM00185">
    <property type="entry name" value="ARM"/>
    <property type="match status" value="4"/>
</dbReference>
<dbReference type="Gene3D" id="2.60.120.920">
    <property type="match status" value="1"/>
</dbReference>
<evidence type="ECO:0000256" key="9">
    <source>
        <dbReference type="SAM" id="MobiDB-lite"/>
    </source>
</evidence>
<feature type="region of interest" description="Disordered" evidence="9">
    <location>
        <begin position="379"/>
        <end position="408"/>
    </location>
</feature>
<feature type="compositionally biased region" description="Low complexity" evidence="9">
    <location>
        <begin position="459"/>
        <end position="484"/>
    </location>
</feature>
<evidence type="ECO:0000313" key="12">
    <source>
        <dbReference type="EMBL" id="CAE4625151.1"/>
    </source>
</evidence>
<dbReference type="GO" id="GO:0043495">
    <property type="term" value="F:protein-membrane adaptor activity"/>
    <property type="evidence" value="ECO:0007669"/>
    <property type="project" value="InterPro"/>
</dbReference>
<keyword evidence="5" id="KW-0472">Membrane</keyword>
<dbReference type="Gene3D" id="1.25.10.10">
    <property type="entry name" value="Leucine-rich Repeat Variant"/>
    <property type="match status" value="2"/>
</dbReference>
<dbReference type="InterPro" id="IPR024983">
    <property type="entry name" value="CHAT_dom"/>
</dbReference>
<feature type="compositionally biased region" description="Low complexity" evidence="9">
    <location>
        <begin position="886"/>
        <end position="896"/>
    </location>
</feature>
<keyword evidence="6" id="KW-0449">Lipoprotein</keyword>
<organism evidence="12">
    <name type="scientific">Ditylum brightwellii</name>
    <dbReference type="NCBI Taxonomy" id="49249"/>
    <lineage>
        <taxon>Eukaryota</taxon>
        <taxon>Sar</taxon>
        <taxon>Stramenopiles</taxon>
        <taxon>Ochrophyta</taxon>
        <taxon>Bacillariophyta</taxon>
        <taxon>Mediophyceae</taxon>
        <taxon>Lithodesmiophycidae</taxon>
        <taxon>Lithodesmiales</taxon>
        <taxon>Lithodesmiaceae</taxon>
        <taxon>Ditylum</taxon>
    </lineage>
</organism>
<comment type="similarity">
    <text evidence="2">Belongs to the beta-catenin family.</text>
</comment>
<feature type="region of interest" description="Disordered" evidence="9">
    <location>
        <begin position="880"/>
        <end position="920"/>
    </location>
</feature>
<reference evidence="12" key="1">
    <citation type="submission" date="2021-01" db="EMBL/GenBank/DDBJ databases">
        <authorList>
            <person name="Corre E."/>
            <person name="Pelletier E."/>
            <person name="Niang G."/>
            <person name="Scheremetjew M."/>
            <person name="Finn R."/>
            <person name="Kale V."/>
            <person name="Holt S."/>
            <person name="Cochrane G."/>
            <person name="Meng A."/>
            <person name="Brown T."/>
            <person name="Cohen L."/>
        </authorList>
    </citation>
    <scope>NUCLEOTIDE SEQUENCE</scope>
    <source>
        <strain evidence="12">GSO104</strain>
    </source>
</reference>
<dbReference type="CDD" id="cd12885">
    <property type="entry name" value="SPRY_RanBP_like"/>
    <property type="match status" value="1"/>
</dbReference>
<feature type="compositionally biased region" description="Basic and acidic residues" evidence="9">
    <location>
        <begin position="897"/>
        <end position="909"/>
    </location>
</feature>
<dbReference type="Gene3D" id="3.40.50.300">
    <property type="entry name" value="P-loop containing nucleotide triphosphate hydrolases"/>
    <property type="match status" value="1"/>
</dbReference>
<dbReference type="InterPro" id="IPR043136">
    <property type="entry name" value="B30.2/SPRY_sf"/>
</dbReference>
<dbReference type="SUPFAM" id="SSF48371">
    <property type="entry name" value="ARM repeat"/>
    <property type="match status" value="2"/>
</dbReference>
<dbReference type="InterPro" id="IPR000225">
    <property type="entry name" value="Armadillo"/>
</dbReference>
<feature type="region of interest" description="Disordered" evidence="9">
    <location>
        <begin position="1"/>
        <end position="51"/>
    </location>
</feature>
<dbReference type="InterPro" id="IPR011989">
    <property type="entry name" value="ARM-like"/>
</dbReference>
<feature type="compositionally biased region" description="Basic and acidic residues" evidence="9">
    <location>
        <begin position="1478"/>
        <end position="1491"/>
    </location>
</feature>
<evidence type="ECO:0000256" key="7">
    <source>
        <dbReference type="ARBA" id="ARBA00026209"/>
    </source>
</evidence>
<dbReference type="InterPro" id="IPR016024">
    <property type="entry name" value="ARM-type_fold"/>
</dbReference>
<dbReference type="PANTHER" id="PTHR47249">
    <property type="entry name" value="VACUOLAR PROTEIN 8"/>
    <property type="match status" value="1"/>
</dbReference>
<feature type="region of interest" description="Disordered" evidence="9">
    <location>
        <begin position="1468"/>
        <end position="1495"/>
    </location>
</feature>
<gene>
    <name evidence="11" type="ORF">DBRI00130_LOCUS24323</name>
    <name evidence="12" type="ORF">DBRI00130_LOCUS24327</name>
</gene>
<feature type="region of interest" description="Disordered" evidence="9">
    <location>
        <begin position="1556"/>
        <end position="1581"/>
    </location>
</feature>
<evidence type="ECO:0000256" key="8">
    <source>
        <dbReference type="PROSITE-ProRule" id="PRU00259"/>
    </source>
</evidence>
<evidence type="ECO:0000313" key="11">
    <source>
        <dbReference type="EMBL" id="CAE4625143.1"/>
    </source>
</evidence>
<feature type="compositionally biased region" description="Polar residues" evidence="9">
    <location>
        <begin position="1560"/>
        <end position="1571"/>
    </location>
</feature>
<dbReference type="GO" id="GO:0071562">
    <property type="term" value="P:nucleus-vacuole junction assembly"/>
    <property type="evidence" value="ECO:0007669"/>
    <property type="project" value="InterPro"/>
</dbReference>
<evidence type="ECO:0000256" key="4">
    <source>
        <dbReference type="ARBA" id="ARBA00022737"/>
    </source>
</evidence>
<protein>
    <recommendedName>
        <fullName evidence="7">Vacuolar protein 8</fullName>
    </recommendedName>
</protein>
<dbReference type="PROSITE" id="PS50176">
    <property type="entry name" value="ARM_REPEAT"/>
    <property type="match status" value="1"/>
</dbReference>
<dbReference type="InterPro" id="IPR032675">
    <property type="entry name" value="LRR_dom_sf"/>
</dbReference>
<dbReference type="EMBL" id="HBNS01030994">
    <property type="protein sequence ID" value="CAE4625143.1"/>
    <property type="molecule type" value="Transcribed_RNA"/>
</dbReference>
<dbReference type="Gene3D" id="3.80.10.10">
    <property type="entry name" value="Ribonuclease Inhibitor"/>
    <property type="match status" value="1"/>
</dbReference>
<evidence type="ECO:0000256" key="3">
    <source>
        <dbReference type="ARBA" id="ARBA00022554"/>
    </source>
</evidence>
<dbReference type="EMBL" id="HBNS01030998">
    <property type="protein sequence ID" value="CAE4625151.1"/>
    <property type="molecule type" value="Transcribed_RNA"/>
</dbReference>
<keyword evidence="4" id="KW-0677">Repeat</keyword>